<protein>
    <submittedName>
        <fullName evidence="1">Uncharacterized protein</fullName>
    </submittedName>
</protein>
<evidence type="ECO:0000313" key="2">
    <source>
        <dbReference type="Proteomes" id="UP001179361"/>
    </source>
</evidence>
<organism evidence="1 2">
    <name type="scientific">Massilia phyllostachyos</name>
    <dbReference type="NCBI Taxonomy" id="2898585"/>
    <lineage>
        <taxon>Bacteria</taxon>
        <taxon>Pseudomonadati</taxon>
        <taxon>Pseudomonadota</taxon>
        <taxon>Betaproteobacteria</taxon>
        <taxon>Burkholderiales</taxon>
        <taxon>Oxalobacteraceae</taxon>
        <taxon>Telluria group</taxon>
        <taxon>Massilia</taxon>
    </lineage>
</organism>
<dbReference type="RefSeq" id="WP_231057081.1">
    <property type="nucleotide sequence ID" value="NZ_JAJNOC010000001.1"/>
</dbReference>
<evidence type="ECO:0000313" key="1">
    <source>
        <dbReference type="EMBL" id="MCD2515784.1"/>
    </source>
</evidence>
<proteinExistence type="predicted"/>
<keyword evidence="2" id="KW-1185">Reference proteome</keyword>
<name>A0ABS8Q2G6_9BURK</name>
<comment type="caution">
    <text evidence="1">The sequence shown here is derived from an EMBL/GenBank/DDBJ whole genome shotgun (WGS) entry which is preliminary data.</text>
</comment>
<sequence length="218" mass="24937">MPTKRMTTIRRRYINDDWCYQVFADNLPQDRDSSPFVPWTKLPPEVMCLISLCLMGLQEGLKPIAADEWQVPSRALESWTNSTRETADQIAYMERDFRFEETKVKLVAASLPAEYEIRVEMCSDPDQASKSWIETGFTVIGRVDTVLRGDGEPPERPAVMQARQVGATAVLYNLWPVKLKAIKRLPDQSIELASILADPPKKLRQDGFYVVKAIFLRK</sequence>
<gene>
    <name evidence="1" type="ORF">LQ564_05585</name>
</gene>
<dbReference type="EMBL" id="JAJNOC010000001">
    <property type="protein sequence ID" value="MCD2515784.1"/>
    <property type="molecule type" value="Genomic_DNA"/>
</dbReference>
<reference evidence="1" key="1">
    <citation type="submission" date="2021-11" db="EMBL/GenBank/DDBJ databases">
        <title>The complete genome of Massilia sp sp. G4R7.</title>
        <authorList>
            <person name="Liu L."/>
            <person name="Yue J."/>
            <person name="Yuan J."/>
            <person name="Yang F."/>
            <person name="Li L."/>
        </authorList>
    </citation>
    <scope>NUCLEOTIDE SEQUENCE</scope>
    <source>
        <strain evidence="1">G4R7</strain>
    </source>
</reference>
<dbReference type="Proteomes" id="UP001179361">
    <property type="component" value="Unassembled WGS sequence"/>
</dbReference>
<accession>A0ABS8Q2G6</accession>